<sequence>MHRDITKTVLVHKDRDNDRKRGQQYQPPPPQTTTTTTGPARSLVCWQPPPHVWPSTVQNPVIVWGSTDPAWVNQQVPYYQQSSQQNQSQRYFKPQHQQNQQNVVQSQQQPSSIPQQRQPGSQQCNSVLNTL</sequence>
<reference evidence="2" key="1">
    <citation type="journal article" date="2019" name="bioRxiv">
        <title>The Genome of the Zebra Mussel, Dreissena polymorpha: A Resource for Invasive Species Research.</title>
        <authorList>
            <person name="McCartney M.A."/>
            <person name="Auch B."/>
            <person name="Kono T."/>
            <person name="Mallez S."/>
            <person name="Zhang Y."/>
            <person name="Obille A."/>
            <person name="Becker A."/>
            <person name="Abrahante J.E."/>
            <person name="Garbe J."/>
            <person name="Badalamenti J.P."/>
            <person name="Herman A."/>
            <person name="Mangelson H."/>
            <person name="Liachko I."/>
            <person name="Sullivan S."/>
            <person name="Sone E.D."/>
            <person name="Koren S."/>
            <person name="Silverstein K.A.T."/>
            <person name="Beckman K.B."/>
            <person name="Gohl D.M."/>
        </authorList>
    </citation>
    <scope>NUCLEOTIDE SEQUENCE</scope>
    <source>
        <strain evidence="2">Duluth1</strain>
        <tissue evidence="2">Whole animal</tissue>
    </source>
</reference>
<protein>
    <submittedName>
        <fullName evidence="2">Uncharacterized protein</fullName>
    </submittedName>
</protein>
<feature type="region of interest" description="Disordered" evidence="1">
    <location>
        <begin position="1"/>
        <end position="43"/>
    </location>
</feature>
<evidence type="ECO:0000313" key="2">
    <source>
        <dbReference type="EMBL" id="KAH3842932.1"/>
    </source>
</evidence>
<feature type="compositionally biased region" description="Basic and acidic residues" evidence="1">
    <location>
        <begin position="1"/>
        <end position="21"/>
    </location>
</feature>
<proteinExistence type="predicted"/>
<dbReference type="Proteomes" id="UP000828390">
    <property type="component" value="Unassembled WGS sequence"/>
</dbReference>
<evidence type="ECO:0000313" key="3">
    <source>
        <dbReference type="Proteomes" id="UP000828390"/>
    </source>
</evidence>
<keyword evidence="3" id="KW-1185">Reference proteome</keyword>
<feature type="compositionally biased region" description="Low complexity" evidence="1">
    <location>
        <begin position="82"/>
        <end position="123"/>
    </location>
</feature>
<dbReference type="EMBL" id="JAIWYP010000004">
    <property type="protein sequence ID" value="KAH3842932.1"/>
    <property type="molecule type" value="Genomic_DNA"/>
</dbReference>
<evidence type="ECO:0000256" key="1">
    <source>
        <dbReference type="SAM" id="MobiDB-lite"/>
    </source>
</evidence>
<gene>
    <name evidence="2" type="ORF">DPMN_116437</name>
</gene>
<comment type="caution">
    <text evidence="2">The sequence shown here is derived from an EMBL/GenBank/DDBJ whole genome shotgun (WGS) entry which is preliminary data.</text>
</comment>
<feature type="region of interest" description="Disordered" evidence="1">
    <location>
        <begin position="82"/>
        <end position="131"/>
    </location>
</feature>
<reference evidence="2" key="2">
    <citation type="submission" date="2020-11" db="EMBL/GenBank/DDBJ databases">
        <authorList>
            <person name="McCartney M.A."/>
            <person name="Auch B."/>
            <person name="Kono T."/>
            <person name="Mallez S."/>
            <person name="Becker A."/>
            <person name="Gohl D.M."/>
            <person name="Silverstein K.A.T."/>
            <person name="Koren S."/>
            <person name="Bechman K.B."/>
            <person name="Herman A."/>
            <person name="Abrahante J.E."/>
            <person name="Garbe J."/>
        </authorList>
    </citation>
    <scope>NUCLEOTIDE SEQUENCE</scope>
    <source>
        <strain evidence="2">Duluth1</strain>
        <tissue evidence="2">Whole animal</tissue>
    </source>
</reference>
<name>A0A9D4KN17_DREPO</name>
<accession>A0A9D4KN17</accession>
<dbReference type="AlphaFoldDB" id="A0A9D4KN17"/>
<organism evidence="2 3">
    <name type="scientific">Dreissena polymorpha</name>
    <name type="common">Zebra mussel</name>
    <name type="synonym">Mytilus polymorpha</name>
    <dbReference type="NCBI Taxonomy" id="45954"/>
    <lineage>
        <taxon>Eukaryota</taxon>
        <taxon>Metazoa</taxon>
        <taxon>Spiralia</taxon>
        <taxon>Lophotrochozoa</taxon>
        <taxon>Mollusca</taxon>
        <taxon>Bivalvia</taxon>
        <taxon>Autobranchia</taxon>
        <taxon>Heteroconchia</taxon>
        <taxon>Euheterodonta</taxon>
        <taxon>Imparidentia</taxon>
        <taxon>Neoheterodontei</taxon>
        <taxon>Myida</taxon>
        <taxon>Dreissenoidea</taxon>
        <taxon>Dreissenidae</taxon>
        <taxon>Dreissena</taxon>
    </lineage>
</organism>